<evidence type="ECO:0000256" key="2">
    <source>
        <dbReference type="ARBA" id="ARBA00022884"/>
    </source>
</evidence>
<evidence type="ECO:0000259" key="4">
    <source>
        <dbReference type="PROSITE" id="PS50102"/>
    </source>
</evidence>
<dbReference type="AlphaFoldDB" id="A0AAF3J7N1"/>
<dbReference type="Pfam" id="PF00076">
    <property type="entry name" value="RRM_1"/>
    <property type="match status" value="2"/>
</dbReference>
<dbReference type="InterPro" id="IPR050666">
    <property type="entry name" value="ESRP"/>
</dbReference>
<evidence type="ECO:0000313" key="5">
    <source>
        <dbReference type="Proteomes" id="UP000887575"/>
    </source>
</evidence>
<dbReference type="PANTHER" id="PTHR13976">
    <property type="entry name" value="HETEROGENEOUS NUCLEAR RIBONUCLEOPROTEIN-RELATED"/>
    <property type="match status" value="1"/>
</dbReference>
<dbReference type="InterPro" id="IPR012677">
    <property type="entry name" value="Nucleotide-bd_a/b_plait_sf"/>
</dbReference>
<evidence type="ECO:0000313" key="6">
    <source>
        <dbReference type="WBParaSite" id="MBELARI_LOCUS21356"/>
    </source>
</evidence>
<dbReference type="WBParaSite" id="MBELARI_LOCUS21356">
    <property type="protein sequence ID" value="MBELARI_LOCUS21356"/>
    <property type="gene ID" value="MBELARI_LOCUS21356"/>
</dbReference>
<sequence>MVQEYIVRCRGLPFACTEAQLKEWIGDRDIESVCIPNGRDGRPTGEGFIIFKTQSSYDLALKKDRENMGSRYIEVFAGTSQDKEIIDRNERSGSGWGSSERRSTFPPYIPPGDYVVRLRGLPFAVEPSDIKEFFDPLPIVQDGILFPSNKTGKTAGEAYVVFAERANAEEALKRDRNHMKHRYIEVFKSSREEMATAVGWVPADEGWGGRSGGSGGPMMRMRGEPREDYYAQSRYGGGGARGRPMPYERYERPGGYGNGGSAWGGGSGQAFDYPEGYGGSRGGVGGSVWSGGYDGFGYADREAYAGDLRRGDPWASYSKDSYDGGMSFNEGPRPLFENWRAGDMKSLFGGGNRRYVLKMRGIPFKAEEEDIYRFFGENRPSFVEILFESNGRAAGEARVEFSTRLAYDQALSKDKEYMGSRYVELFPDSTPNRF</sequence>
<evidence type="ECO:0000256" key="1">
    <source>
        <dbReference type="ARBA" id="ARBA00022737"/>
    </source>
</evidence>
<dbReference type="Proteomes" id="UP000887575">
    <property type="component" value="Unassembled WGS sequence"/>
</dbReference>
<name>A0AAF3J7N1_9BILA</name>
<evidence type="ECO:0000256" key="3">
    <source>
        <dbReference type="PROSITE-ProRule" id="PRU00176"/>
    </source>
</evidence>
<dbReference type="InterPro" id="IPR000504">
    <property type="entry name" value="RRM_dom"/>
</dbReference>
<protein>
    <recommendedName>
        <fullName evidence="4">RRM domain-containing protein</fullName>
    </recommendedName>
</protein>
<dbReference type="PROSITE" id="PS50102">
    <property type="entry name" value="RRM"/>
    <property type="match status" value="1"/>
</dbReference>
<feature type="domain" description="RRM" evidence="4">
    <location>
        <begin position="114"/>
        <end position="191"/>
    </location>
</feature>
<dbReference type="SUPFAM" id="SSF54928">
    <property type="entry name" value="RNA-binding domain, RBD"/>
    <property type="match status" value="3"/>
</dbReference>
<organism evidence="5 6">
    <name type="scientific">Mesorhabditis belari</name>
    <dbReference type="NCBI Taxonomy" id="2138241"/>
    <lineage>
        <taxon>Eukaryota</taxon>
        <taxon>Metazoa</taxon>
        <taxon>Ecdysozoa</taxon>
        <taxon>Nematoda</taxon>
        <taxon>Chromadorea</taxon>
        <taxon>Rhabditida</taxon>
        <taxon>Rhabditina</taxon>
        <taxon>Rhabditomorpha</taxon>
        <taxon>Rhabditoidea</taxon>
        <taxon>Rhabditidae</taxon>
        <taxon>Mesorhabditinae</taxon>
        <taxon>Mesorhabditis</taxon>
    </lineage>
</organism>
<dbReference type="CDD" id="cd12254">
    <property type="entry name" value="RRM_hnRNPH_ESRPs_RBM12_like"/>
    <property type="match status" value="1"/>
</dbReference>
<keyword evidence="5" id="KW-1185">Reference proteome</keyword>
<keyword evidence="2 3" id="KW-0694">RNA-binding</keyword>
<dbReference type="InterPro" id="IPR035979">
    <property type="entry name" value="RBD_domain_sf"/>
</dbReference>
<keyword evidence="1" id="KW-0677">Repeat</keyword>
<accession>A0AAF3J7N1</accession>
<dbReference type="Gene3D" id="3.30.70.330">
    <property type="match status" value="3"/>
</dbReference>
<dbReference type="SMART" id="SM00360">
    <property type="entry name" value="RRM"/>
    <property type="match status" value="3"/>
</dbReference>
<proteinExistence type="predicted"/>
<reference evidence="6" key="1">
    <citation type="submission" date="2024-02" db="UniProtKB">
        <authorList>
            <consortium name="WormBaseParasite"/>
        </authorList>
    </citation>
    <scope>IDENTIFICATION</scope>
</reference>
<dbReference type="GO" id="GO:0003723">
    <property type="term" value="F:RNA binding"/>
    <property type="evidence" value="ECO:0007669"/>
    <property type="project" value="UniProtKB-UniRule"/>
</dbReference>